<dbReference type="Proteomes" id="UP000077755">
    <property type="component" value="Chromosome 1"/>
</dbReference>
<feature type="domain" description="DUF4216" evidence="2">
    <location>
        <begin position="2"/>
        <end position="43"/>
    </location>
</feature>
<name>A0AAF0W612_DAUCS</name>
<protein>
    <recommendedName>
        <fullName evidence="2">DUF4216 domain-containing protein</fullName>
    </recommendedName>
</protein>
<feature type="region of interest" description="Disordered" evidence="1">
    <location>
        <begin position="80"/>
        <end position="126"/>
    </location>
</feature>
<gene>
    <name evidence="3" type="ORF">DCAR_0102162</name>
</gene>
<evidence type="ECO:0000313" key="3">
    <source>
        <dbReference type="EMBL" id="WOG82989.1"/>
    </source>
</evidence>
<reference evidence="3" key="1">
    <citation type="journal article" date="2016" name="Nat. Genet.">
        <title>A high-quality carrot genome assembly provides new insights into carotenoid accumulation and asterid genome evolution.</title>
        <authorList>
            <person name="Iorizzo M."/>
            <person name="Ellison S."/>
            <person name="Senalik D."/>
            <person name="Zeng P."/>
            <person name="Satapoomin P."/>
            <person name="Huang J."/>
            <person name="Bowman M."/>
            <person name="Iovene M."/>
            <person name="Sanseverino W."/>
            <person name="Cavagnaro P."/>
            <person name="Yildiz M."/>
            <person name="Macko-Podgorni A."/>
            <person name="Moranska E."/>
            <person name="Grzebelus E."/>
            <person name="Grzebelus D."/>
            <person name="Ashrafi H."/>
            <person name="Zheng Z."/>
            <person name="Cheng S."/>
            <person name="Spooner D."/>
            <person name="Van Deynze A."/>
            <person name="Simon P."/>
        </authorList>
    </citation>
    <scope>NUCLEOTIDE SEQUENCE</scope>
    <source>
        <tissue evidence="3">Leaf</tissue>
    </source>
</reference>
<dbReference type="EMBL" id="CP093343">
    <property type="protein sequence ID" value="WOG82989.1"/>
    <property type="molecule type" value="Genomic_DNA"/>
</dbReference>
<reference evidence="3" key="2">
    <citation type="submission" date="2022-03" db="EMBL/GenBank/DDBJ databases">
        <title>Draft title - Genomic analysis of global carrot germplasm unveils the trajectory of domestication and the origin of high carotenoid orange carrot.</title>
        <authorList>
            <person name="Iorizzo M."/>
            <person name="Ellison S."/>
            <person name="Senalik D."/>
            <person name="Macko-Podgorni A."/>
            <person name="Grzebelus D."/>
            <person name="Bostan H."/>
            <person name="Rolling W."/>
            <person name="Curaba J."/>
            <person name="Simon P."/>
        </authorList>
    </citation>
    <scope>NUCLEOTIDE SEQUENCE</scope>
    <source>
        <tissue evidence="3">Leaf</tissue>
    </source>
</reference>
<dbReference type="AlphaFoldDB" id="A0AAF0W612"/>
<dbReference type="Pfam" id="PF13952">
    <property type="entry name" value="DUF4216"/>
    <property type="match status" value="1"/>
</dbReference>
<evidence type="ECO:0000313" key="4">
    <source>
        <dbReference type="Proteomes" id="UP000077755"/>
    </source>
</evidence>
<proteinExistence type="predicted"/>
<evidence type="ECO:0000259" key="2">
    <source>
        <dbReference type="Pfam" id="PF13952"/>
    </source>
</evidence>
<organism evidence="3 4">
    <name type="scientific">Daucus carota subsp. sativus</name>
    <name type="common">Carrot</name>
    <dbReference type="NCBI Taxonomy" id="79200"/>
    <lineage>
        <taxon>Eukaryota</taxon>
        <taxon>Viridiplantae</taxon>
        <taxon>Streptophyta</taxon>
        <taxon>Embryophyta</taxon>
        <taxon>Tracheophyta</taxon>
        <taxon>Spermatophyta</taxon>
        <taxon>Magnoliopsida</taxon>
        <taxon>eudicotyledons</taxon>
        <taxon>Gunneridae</taxon>
        <taxon>Pentapetalae</taxon>
        <taxon>asterids</taxon>
        <taxon>campanulids</taxon>
        <taxon>Apiales</taxon>
        <taxon>Apiaceae</taxon>
        <taxon>Apioideae</taxon>
        <taxon>Scandiceae</taxon>
        <taxon>Daucinae</taxon>
        <taxon>Daucus</taxon>
        <taxon>Daucus sect. Daucus</taxon>
    </lineage>
</organism>
<keyword evidence="4" id="KW-1185">Reference proteome</keyword>
<dbReference type="InterPro" id="IPR025312">
    <property type="entry name" value="DUF4216"/>
</dbReference>
<accession>A0AAF0W612</accession>
<sequence>MVEVNQRKRLNLYEPFILAMQAVQVYFCNFPSLKRDKRDWLVVCKVKARPLVEMPRIPESQHEAFQDDSSEHLNMVNTENIPTHLNDEGNVVELDDDEEISEEEIQYESDEEDGSSETDYEDDSDK</sequence>
<evidence type="ECO:0000256" key="1">
    <source>
        <dbReference type="SAM" id="MobiDB-lite"/>
    </source>
</evidence>
<feature type="compositionally biased region" description="Acidic residues" evidence="1">
    <location>
        <begin position="93"/>
        <end position="126"/>
    </location>
</feature>